<feature type="compositionally biased region" description="Polar residues" evidence="12">
    <location>
        <begin position="298"/>
        <end position="310"/>
    </location>
</feature>
<comment type="subcellular location">
    <subcellularLocation>
        <location evidence="1">Cell membrane</location>
    </subcellularLocation>
</comment>
<dbReference type="CDD" id="cd00054">
    <property type="entry name" value="EGF_CA"/>
    <property type="match status" value="3"/>
</dbReference>
<feature type="disulfide bond" evidence="10">
    <location>
        <begin position="119"/>
        <end position="128"/>
    </location>
</feature>
<keyword evidence="2" id="KW-0217">Developmental protein</keyword>
<dbReference type="SUPFAM" id="SSF82671">
    <property type="entry name" value="SEA domain"/>
    <property type="match status" value="1"/>
</dbReference>
<evidence type="ECO:0000256" key="4">
    <source>
        <dbReference type="ARBA" id="ARBA00022536"/>
    </source>
</evidence>
<dbReference type="Gene3D" id="2.10.25.10">
    <property type="entry name" value="Laminin"/>
    <property type="match status" value="3"/>
</dbReference>
<evidence type="ECO:0000256" key="5">
    <source>
        <dbReference type="ARBA" id="ARBA00022729"/>
    </source>
</evidence>
<feature type="domain" description="EGF-like" evidence="15">
    <location>
        <begin position="591"/>
        <end position="633"/>
    </location>
</feature>
<dbReference type="PROSITE" id="PS01187">
    <property type="entry name" value="EGF_CA"/>
    <property type="match status" value="1"/>
</dbReference>
<dbReference type="PANTHER" id="PTHR24037">
    <property type="entry name" value="HEART DEVELOPMENT PROTEIN WITH EGF-LIKE DOMAINS 1"/>
    <property type="match status" value="1"/>
</dbReference>
<dbReference type="InterPro" id="IPR001881">
    <property type="entry name" value="EGF-like_Ca-bd_dom"/>
</dbReference>
<proteinExistence type="predicted"/>
<feature type="region of interest" description="Disordered" evidence="12">
    <location>
        <begin position="697"/>
        <end position="727"/>
    </location>
</feature>
<evidence type="ECO:0000256" key="2">
    <source>
        <dbReference type="ARBA" id="ARBA00022473"/>
    </source>
</evidence>
<feature type="compositionally biased region" description="Low complexity" evidence="12">
    <location>
        <begin position="389"/>
        <end position="400"/>
    </location>
</feature>
<feature type="compositionally biased region" description="Low complexity" evidence="12">
    <location>
        <begin position="160"/>
        <end position="172"/>
    </location>
</feature>
<feature type="compositionally biased region" description="Low complexity" evidence="12">
    <location>
        <begin position="408"/>
        <end position="418"/>
    </location>
</feature>
<evidence type="ECO:0000256" key="6">
    <source>
        <dbReference type="ARBA" id="ARBA00022737"/>
    </source>
</evidence>
<feature type="domain" description="SEA" evidence="14">
    <location>
        <begin position="476"/>
        <end position="594"/>
    </location>
</feature>
<dbReference type="PROSITE" id="PS50026">
    <property type="entry name" value="EGF_3"/>
    <property type="match status" value="3"/>
</dbReference>
<feature type="domain" description="EGF-like" evidence="15">
    <location>
        <begin position="93"/>
        <end position="129"/>
    </location>
</feature>
<keyword evidence="4 10" id="KW-0245">EGF-like domain</keyword>
<dbReference type="OMA" id="ASHECEN"/>
<reference evidence="18" key="1">
    <citation type="submission" date="2015-02" db="EMBL/GenBank/DDBJ databases">
        <title>Genome sequencing for Strongylocentrotus purpuratus.</title>
        <authorList>
            <person name="Murali S."/>
            <person name="Liu Y."/>
            <person name="Vee V."/>
            <person name="English A."/>
            <person name="Wang M."/>
            <person name="Skinner E."/>
            <person name="Han Y."/>
            <person name="Muzny D.M."/>
            <person name="Worley K.C."/>
            <person name="Gibbs R.A."/>
        </authorList>
    </citation>
    <scope>NUCLEOTIDE SEQUENCE</scope>
</reference>
<dbReference type="PROSITE" id="PS01186">
    <property type="entry name" value="EGF_2"/>
    <property type="match status" value="2"/>
</dbReference>
<keyword evidence="13" id="KW-0812">Transmembrane</keyword>
<keyword evidence="11" id="KW-0768">Sushi</keyword>
<dbReference type="PROSITE" id="PS50024">
    <property type="entry name" value="SEA"/>
    <property type="match status" value="1"/>
</dbReference>
<sequence>MNETNTLYYYRDEDVITYRCSDGYEGPQNRTSSDDGTSTCIDGSWDPPGIPTCMDIDECSDSPCLNNGNCTDLINGYQCQCADGFNGTNCGNNIDDCASHECENGATCVDDIASYECQCPDGFNGIYCENGMMTTMELPTSMETTTIADQSTIALTTTKASTTEGLPTSLPNSTPPSTPMTPTDSSTTSVVTPGLATVTSDATSLTPGLTTVNPDTTSLTPGLTTVTPDTTSITPGLTTVTPDTTSITPGVTTVTLDATSITPGLTTATPDATTATPDATSITPGLTTVATDSTTVTPAISTETATPTVPESTTKSDSTTSSNPTSLLPETTETVSVRSTSPADPTEPSPTESQETTAISTETATPTVPESTTKSDSITSSNPSSLLPETTETVSVQSTSPADPTEPSPTESQETTASRKTSPRTPERTEKPPTTPLPCGGGCVATQVCNAENNCECRPDYYENEDAEDSENPCKEPESIDVTIKITKVNGTNAEYNVQLEDPTSKEFKTLEREVCEPFEEIYKNDTEYKGCRVLEFSNGSIIVNYALTFAENSTQNASTVNTRVQEEFQNPNGSFTGDYEFDDSSLVVAPLDECRKKIDTCDQNANCTDQGEGGYICECREGFDDVGIPNSLPGRECMKRVTTEALPTDPRTTKEPEETGLEPWKVVVGVTVPIISILTITIVGLTCWQYRRQNRTSPKSAPTKMRTFPYDDDTRGSSDRRTSRPDSMMIMNNDGTVQEVVLPWRNIPAEEEFIFAPDNGKGRMQMLPMVDYPSDYDGSTSYGNDPLGNIVGSYDNYTYQHQDMTNSTEIDSKYF</sequence>
<dbReference type="SMART" id="SM00179">
    <property type="entry name" value="EGF_CA"/>
    <property type="match status" value="3"/>
</dbReference>
<dbReference type="InterPro" id="IPR000082">
    <property type="entry name" value="SEA_dom"/>
</dbReference>
<evidence type="ECO:0000256" key="8">
    <source>
        <dbReference type="ARBA" id="ARBA00023157"/>
    </source>
</evidence>
<dbReference type="InParanoid" id="A0A7M7NX60"/>
<protein>
    <submittedName>
        <fullName evidence="17">Uncharacterized protein</fullName>
    </submittedName>
</protein>
<dbReference type="InterPro" id="IPR018097">
    <property type="entry name" value="EGF_Ca-bd_CS"/>
</dbReference>
<dbReference type="Pfam" id="PF01390">
    <property type="entry name" value="SEA"/>
    <property type="match status" value="1"/>
</dbReference>
<dbReference type="PROSITE" id="PS00022">
    <property type="entry name" value="EGF_1"/>
    <property type="match status" value="2"/>
</dbReference>
<keyword evidence="18" id="KW-1185">Reference proteome</keyword>
<dbReference type="PANTHER" id="PTHR24037:SF11">
    <property type="entry name" value="MUCIN-2-LIKE"/>
    <property type="match status" value="1"/>
</dbReference>
<dbReference type="Pfam" id="PF07645">
    <property type="entry name" value="EGF_CA"/>
    <property type="match status" value="1"/>
</dbReference>
<dbReference type="FunFam" id="2.10.25.10:FF:000122">
    <property type="entry name" value="Protein crumbs homolog 2"/>
    <property type="match status" value="1"/>
</dbReference>
<dbReference type="InterPro" id="IPR000436">
    <property type="entry name" value="Sushi_SCR_CCP_dom"/>
</dbReference>
<keyword evidence="7 13" id="KW-0472">Membrane</keyword>
<feature type="disulfide bond" evidence="10">
    <location>
        <begin position="81"/>
        <end position="90"/>
    </location>
</feature>
<dbReference type="SUPFAM" id="SSF57535">
    <property type="entry name" value="Complement control module/SCR domain"/>
    <property type="match status" value="1"/>
</dbReference>
<keyword evidence="13" id="KW-1133">Transmembrane helix</keyword>
<dbReference type="EnsemblMetazoa" id="XM_030987003">
    <property type="protein sequence ID" value="XP_030842863"/>
    <property type="gene ID" value="LOC100891892"/>
</dbReference>
<feature type="compositionally biased region" description="Low complexity" evidence="12">
    <location>
        <begin position="266"/>
        <end position="280"/>
    </location>
</feature>
<feature type="region of interest" description="Disordered" evidence="12">
    <location>
        <begin position="160"/>
        <end position="191"/>
    </location>
</feature>
<keyword evidence="3" id="KW-1003">Cell membrane</keyword>
<keyword evidence="8 10" id="KW-1015">Disulfide bond</keyword>
<dbReference type="PROSITE" id="PS00010">
    <property type="entry name" value="ASX_HYDROXYL"/>
    <property type="match status" value="2"/>
</dbReference>
<evidence type="ECO:0000313" key="17">
    <source>
        <dbReference type="EnsemblMetazoa" id="XP_030842863"/>
    </source>
</evidence>
<feature type="domain" description="Sushi" evidence="16">
    <location>
        <begin position="1"/>
        <end position="55"/>
    </location>
</feature>
<organism evidence="17 18">
    <name type="scientific">Strongylocentrotus purpuratus</name>
    <name type="common">Purple sea urchin</name>
    <dbReference type="NCBI Taxonomy" id="7668"/>
    <lineage>
        <taxon>Eukaryota</taxon>
        <taxon>Metazoa</taxon>
        <taxon>Echinodermata</taxon>
        <taxon>Eleutherozoa</taxon>
        <taxon>Echinozoa</taxon>
        <taxon>Echinoidea</taxon>
        <taxon>Euechinoidea</taxon>
        <taxon>Echinacea</taxon>
        <taxon>Camarodonta</taxon>
        <taxon>Echinidea</taxon>
        <taxon>Strongylocentrotidae</taxon>
        <taxon>Strongylocentrotus</taxon>
    </lineage>
</organism>
<feature type="compositionally biased region" description="Low complexity" evidence="12">
    <location>
        <begin position="287"/>
        <end position="297"/>
    </location>
</feature>
<dbReference type="Pfam" id="PF12661">
    <property type="entry name" value="hEGF"/>
    <property type="match status" value="1"/>
</dbReference>
<keyword evidence="9" id="KW-0325">Glycoprotein</keyword>
<evidence type="ECO:0000256" key="9">
    <source>
        <dbReference type="ARBA" id="ARBA00023180"/>
    </source>
</evidence>
<dbReference type="InterPro" id="IPR000152">
    <property type="entry name" value="EGF-type_Asp/Asn_hydroxyl_site"/>
</dbReference>
<evidence type="ECO:0000259" key="15">
    <source>
        <dbReference type="PROSITE" id="PS50026"/>
    </source>
</evidence>
<dbReference type="GeneID" id="100891892"/>
<dbReference type="InterPro" id="IPR000742">
    <property type="entry name" value="EGF"/>
</dbReference>
<dbReference type="KEGG" id="spu:100891892"/>
<evidence type="ECO:0000256" key="7">
    <source>
        <dbReference type="ARBA" id="ARBA00023136"/>
    </source>
</evidence>
<reference evidence="17" key="2">
    <citation type="submission" date="2021-01" db="UniProtKB">
        <authorList>
            <consortium name="EnsemblMetazoa"/>
        </authorList>
    </citation>
    <scope>IDENTIFICATION</scope>
</reference>
<feature type="region of interest" description="Disordered" evidence="12">
    <location>
        <begin position="265"/>
        <end position="441"/>
    </location>
</feature>
<dbReference type="SMART" id="SM00181">
    <property type="entry name" value="EGF"/>
    <property type="match status" value="3"/>
</dbReference>
<evidence type="ECO:0000256" key="10">
    <source>
        <dbReference type="PROSITE-ProRule" id="PRU00076"/>
    </source>
</evidence>
<evidence type="ECO:0000256" key="1">
    <source>
        <dbReference type="ARBA" id="ARBA00004236"/>
    </source>
</evidence>
<evidence type="ECO:0000259" key="16">
    <source>
        <dbReference type="PROSITE" id="PS50923"/>
    </source>
</evidence>
<dbReference type="InterPro" id="IPR035976">
    <property type="entry name" value="Sushi/SCR/CCP_sf"/>
</dbReference>
<evidence type="ECO:0000256" key="12">
    <source>
        <dbReference type="SAM" id="MobiDB-lite"/>
    </source>
</evidence>
<dbReference type="GO" id="GO:0005509">
    <property type="term" value="F:calcium ion binding"/>
    <property type="evidence" value="ECO:0007669"/>
    <property type="project" value="InterPro"/>
</dbReference>
<dbReference type="InterPro" id="IPR049883">
    <property type="entry name" value="NOTCH1_EGF-like"/>
</dbReference>
<evidence type="ECO:0000313" key="18">
    <source>
        <dbReference type="Proteomes" id="UP000007110"/>
    </source>
</evidence>
<feature type="transmembrane region" description="Helical" evidence="13">
    <location>
        <begin position="667"/>
        <end position="689"/>
    </location>
</feature>
<dbReference type="SMART" id="SM00200">
    <property type="entry name" value="SEA"/>
    <property type="match status" value="1"/>
</dbReference>
<dbReference type="Pfam" id="PF00008">
    <property type="entry name" value="EGF"/>
    <property type="match status" value="1"/>
</dbReference>
<keyword evidence="5" id="KW-0732">Signal</keyword>
<feature type="compositionally biased region" description="Polar residues" evidence="12">
    <location>
        <begin position="368"/>
        <end position="388"/>
    </location>
</feature>
<feature type="compositionally biased region" description="Low complexity" evidence="12">
    <location>
        <begin position="349"/>
        <end position="367"/>
    </location>
</feature>
<dbReference type="InterPro" id="IPR036364">
    <property type="entry name" value="SEA_dom_sf"/>
</dbReference>
<name>A0A7M7NX60_STRPU</name>
<dbReference type="FunFam" id="2.10.25.10:FF:000080">
    <property type="entry name" value="Neurogenic locus notch 1"/>
    <property type="match status" value="1"/>
</dbReference>
<dbReference type="Gene3D" id="2.10.70.10">
    <property type="entry name" value="Complement Module, domain 1"/>
    <property type="match status" value="1"/>
</dbReference>
<accession>A0A7M7NX60</accession>
<dbReference type="InterPro" id="IPR013032">
    <property type="entry name" value="EGF-like_CS"/>
</dbReference>
<feature type="compositionally biased region" description="Low complexity" evidence="12">
    <location>
        <begin position="180"/>
        <end position="191"/>
    </location>
</feature>
<evidence type="ECO:0000256" key="11">
    <source>
        <dbReference type="PROSITE-ProRule" id="PRU00302"/>
    </source>
</evidence>
<evidence type="ECO:0000259" key="14">
    <source>
        <dbReference type="PROSITE" id="PS50024"/>
    </source>
</evidence>
<feature type="compositionally biased region" description="Basic and acidic residues" evidence="12">
    <location>
        <begin position="713"/>
        <end position="725"/>
    </location>
</feature>
<dbReference type="Gene3D" id="3.30.70.960">
    <property type="entry name" value="SEA domain"/>
    <property type="match status" value="1"/>
</dbReference>
<keyword evidence="6" id="KW-0677">Repeat</keyword>
<dbReference type="PROSITE" id="PS50923">
    <property type="entry name" value="SUSHI"/>
    <property type="match status" value="1"/>
</dbReference>
<comment type="caution">
    <text evidence="10">Lacks conserved residue(s) required for the propagation of feature annotation.</text>
</comment>
<dbReference type="GO" id="GO:0005886">
    <property type="term" value="C:plasma membrane"/>
    <property type="evidence" value="ECO:0007669"/>
    <property type="project" value="UniProtKB-SubCell"/>
</dbReference>
<dbReference type="SUPFAM" id="SSF57196">
    <property type="entry name" value="EGF/Laminin"/>
    <property type="match status" value="2"/>
</dbReference>
<dbReference type="Proteomes" id="UP000007110">
    <property type="component" value="Unassembled WGS sequence"/>
</dbReference>
<feature type="domain" description="EGF-like" evidence="15">
    <location>
        <begin position="55"/>
        <end position="91"/>
    </location>
</feature>
<dbReference type="RefSeq" id="XP_030842863.1">
    <property type="nucleotide sequence ID" value="XM_030987003.1"/>
</dbReference>
<dbReference type="AlphaFoldDB" id="A0A7M7NX60"/>
<evidence type="ECO:0000256" key="13">
    <source>
        <dbReference type="SAM" id="Phobius"/>
    </source>
</evidence>
<feature type="compositionally biased region" description="Low complexity" evidence="12">
    <location>
        <begin position="311"/>
        <end position="341"/>
    </location>
</feature>
<dbReference type="OrthoDB" id="8960773at2759"/>
<evidence type="ECO:0000256" key="3">
    <source>
        <dbReference type="ARBA" id="ARBA00022475"/>
    </source>
</evidence>